<keyword evidence="13 16" id="KW-1015">Disulfide bond</keyword>
<evidence type="ECO:0000313" key="19">
    <source>
        <dbReference type="Proteomes" id="UP001046870"/>
    </source>
</evidence>
<name>A0A9D3PD65_MEGAT</name>
<evidence type="ECO:0000256" key="5">
    <source>
        <dbReference type="ARBA" id="ARBA00011261"/>
    </source>
</evidence>
<evidence type="ECO:0000256" key="6">
    <source>
        <dbReference type="ARBA" id="ARBA00013482"/>
    </source>
</evidence>
<proteinExistence type="inferred from homology"/>
<evidence type="ECO:0000256" key="14">
    <source>
        <dbReference type="ARBA" id="ARBA00031222"/>
    </source>
</evidence>
<dbReference type="EMBL" id="JAFDVH010000021">
    <property type="protein sequence ID" value="KAG7457645.1"/>
    <property type="molecule type" value="Genomic_DNA"/>
</dbReference>
<feature type="disulfide bond" evidence="16">
    <location>
        <begin position="50"/>
        <end position="83"/>
    </location>
</feature>
<dbReference type="PANTHER" id="PTHR15224">
    <property type="entry name" value="NADH DEHYDROGENASE [UBIQUINONE] IRON-SULFUR PROTEIN 5"/>
    <property type="match status" value="1"/>
</dbReference>
<keyword evidence="7" id="KW-0813">Transport</keyword>
<dbReference type="Pfam" id="PF10200">
    <property type="entry name" value="Ndufs5"/>
    <property type="match status" value="1"/>
</dbReference>
<keyword evidence="11" id="KW-0496">Mitochondrion</keyword>
<evidence type="ECO:0000256" key="4">
    <source>
        <dbReference type="ARBA" id="ARBA00007372"/>
    </source>
</evidence>
<comment type="subcellular location">
    <subcellularLocation>
        <location evidence="3">Mitochondrion inner membrane</location>
        <topology evidence="3">Peripheral membrane protein</topology>
    </subcellularLocation>
    <subcellularLocation>
        <location evidence="2">Mitochondrion intermembrane space</location>
    </subcellularLocation>
</comment>
<evidence type="ECO:0000256" key="10">
    <source>
        <dbReference type="ARBA" id="ARBA00022982"/>
    </source>
</evidence>
<evidence type="ECO:0000313" key="18">
    <source>
        <dbReference type="EMBL" id="KAG7457645.1"/>
    </source>
</evidence>
<evidence type="ECO:0000256" key="12">
    <source>
        <dbReference type="ARBA" id="ARBA00023136"/>
    </source>
</evidence>
<evidence type="ECO:0000256" key="13">
    <source>
        <dbReference type="ARBA" id="ARBA00023157"/>
    </source>
</evidence>
<gene>
    <name evidence="18" type="ORF">MATL_G00229400</name>
</gene>
<comment type="similarity">
    <text evidence="4">Belongs to the complex I NDUFS5 subunit family.</text>
</comment>
<keyword evidence="10" id="KW-0249">Electron transport</keyword>
<dbReference type="OrthoDB" id="9992197at2759"/>
<keyword evidence="9" id="KW-0999">Mitochondrion inner membrane</keyword>
<reference evidence="18" key="1">
    <citation type="submission" date="2021-01" db="EMBL/GenBank/DDBJ databases">
        <authorList>
            <person name="Zahm M."/>
            <person name="Roques C."/>
            <person name="Cabau C."/>
            <person name="Klopp C."/>
            <person name="Donnadieu C."/>
            <person name="Jouanno E."/>
            <person name="Lampietro C."/>
            <person name="Louis A."/>
            <person name="Herpin A."/>
            <person name="Echchiki A."/>
            <person name="Berthelot C."/>
            <person name="Parey E."/>
            <person name="Roest-Crollius H."/>
            <person name="Braasch I."/>
            <person name="Postlethwait J."/>
            <person name="Bobe J."/>
            <person name="Montfort J."/>
            <person name="Bouchez O."/>
            <person name="Begum T."/>
            <person name="Mejri S."/>
            <person name="Adams A."/>
            <person name="Chen W.-J."/>
            <person name="Guiguen Y."/>
        </authorList>
    </citation>
    <scope>NUCLEOTIDE SEQUENCE</scope>
    <source>
        <strain evidence="18">YG-15Mar2019-1</strain>
        <tissue evidence="18">Brain</tissue>
    </source>
</reference>
<comment type="function">
    <text evidence="1">Accessory subunit of the mitochondrial membrane respiratory chain NADH dehydrogenase (Complex I), that is believed not to be involved in catalysis. Complex I functions in the transfer of electrons from NADH to the respiratory chain. The immediate electron acceptor for the enzyme is believed to be ubiquinone.</text>
</comment>
<feature type="region of interest" description="Disordered" evidence="17">
    <location>
        <begin position="103"/>
        <end position="123"/>
    </location>
</feature>
<organism evidence="18 19">
    <name type="scientific">Megalops atlanticus</name>
    <name type="common">Tarpon</name>
    <name type="synonym">Clupea gigantea</name>
    <dbReference type="NCBI Taxonomy" id="7932"/>
    <lineage>
        <taxon>Eukaryota</taxon>
        <taxon>Metazoa</taxon>
        <taxon>Chordata</taxon>
        <taxon>Craniata</taxon>
        <taxon>Vertebrata</taxon>
        <taxon>Euteleostomi</taxon>
        <taxon>Actinopterygii</taxon>
        <taxon>Neopterygii</taxon>
        <taxon>Teleostei</taxon>
        <taxon>Elopiformes</taxon>
        <taxon>Megalopidae</taxon>
        <taxon>Megalops</taxon>
    </lineage>
</organism>
<dbReference type="Proteomes" id="UP001046870">
    <property type="component" value="Chromosome 21"/>
</dbReference>
<evidence type="ECO:0000256" key="9">
    <source>
        <dbReference type="ARBA" id="ARBA00022792"/>
    </source>
</evidence>
<dbReference type="CDD" id="cd24141">
    <property type="entry name" value="NDUFS5-like"/>
    <property type="match status" value="1"/>
</dbReference>
<evidence type="ECO:0000256" key="15">
    <source>
        <dbReference type="ARBA" id="ARBA00032739"/>
    </source>
</evidence>
<comment type="subunit">
    <text evidence="5">Mammalian complex I is composed of 45 different subunits. This is a component of the iron-sulfur (IP) fragment of the enzyme.</text>
</comment>
<comment type="caution">
    <text evidence="18">The sequence shown here is derived from an EMBL/GenBank/DDBJ whole genome shotgun (WGS) entry which is preliminary data.</text>
</comment>
<evidence type="ECO:0000256" key="11">
    <source>
        <dbReference type="ARBA" id="ARBA00023128"/>
    </source>
</evidence>
<dbReference type="PROSITE" id="PS51808">
    <property type="entry name" value="CHCH"/>
    <property type="match status" value="1"/>
</dbReference>
<dbReference type="PANTHER" id="PTHR15224:SF1">
    <property type="entry name" value="NADH DEHYDROGENASE [UBIQUINONE] IRON-SULFUR PROTEIN 5"/>
    <property type="match status" value="1"/>
</dbReference>
<dbReference type="InterPro" id="IPR019342">
    <property type="entry name" value="NADH_UbQ_OxRdtase_FeS-su5"/>
</dbReference>
<dbReference type="GO" id="GO:0032981">
    <property type="term" value="P:mitochondrial respiratory chain complex I assembly"/>
    <property type="evidence" value="ECO:0007669"/>
    <property type="project" value="TreeGrafter"/>
</dbReference>
<evidence type="ECO:0000256" key="1">
    <source>
        <dbReference type="ARBA" id="ARBA00003195"/>
    </source>
</evidence>
<evidence type="ECO:0000256" key="3">
    <source>
        <dbReference type="ARBA" id="ARBA00004637"/>
    </source>
</evidence>
<keyword evidence="19" id="KW-1185">Reference proteome</keyword>
<evidence type="ECO:0000256" key="2">
    <source>
        <dbReference type="ARBA" id="ARBA00004569"/>
    </source>
</evidence>
<dbReference type="AlphaFoldDB" id="A0A9D3PD65"/>
<accession>A0A9D3PD65</accession>
<dbReference type="GO" id="GO:0005758">
    <property type="term" value="C:mitochondrial intermembrane space"/>
    <property type="evidence" value="ECO:0007669"/>
    <property type="project" value="UniProtKB-SubCell"/>
</dbReference>
<keyword evidence="8" id="KW-0679">Respiratory chain</keyword>
<protein>
    <recommendedName>
        <fullName evidence="6">NADH dehydrogenase [ubiquinone] iron-sulfur protein 5</fullName>
    </recommendedName>
    <alternativeName>
        <fullName evidence="14">Complex I-15 kDa</fullName>
    </alternativeName>
    <alternativeName>
        <fullName evidence="15">NADH-ubiquinone oxidoreductase 15 kDa subunit</fullName>
    </alternativeName>
</protein>
<evidence type="ECO:0000256" key="8">
    <source>
        <dbReference type="ARBA" id="ARBA00022660"/>
    </source>
</evidence>
<sequence>MGTDSEITRPSPRPASAMPILDLHSRFGLNLDRWLLAQSAEQPFRKAARCHEFEKEWIECAHGIGQTRARQECKIEFEDFYECMHRQKTQKRMYEIRKQKKKLMKEGLYTPPEHHTGKPDDQP</sequence>
<feature type="compositionally biased region" description="Basic and acidic residues" evidence="17">
    <location>
        <begin position="112"/>
        <end position="123"/>
    </location>
</feature>
<evidence type="ECO:0000256" key="17">
    <source>
        <dbReference type="SAM" id="MobiDB-lite"/>
    </source>
</evidence>
<keyword evidence="12" id="KW-0472">Membrane</keyword>
<feature type="disulfide bond" evidence="16">
    <location>
        <begin position="60"/>
        <end position="73"/>
    </location>
</feature>
<evidence type="ECO:0000256" key="16">
    <source>
        <dbReference type="PIRSR" id="PIRSR619342-50"/>
    </source>
</evidence>
<evidence type="ECO:0000256" key="7">
    <source>
        <dbReference type="ARBA" id="ARBA00022448"/>
    </source>
</evidence>
<dbReference type="GO" id="GO:0005743">
    <property type="term" value="C:mitochondrial inner membrane"/>
    <property type="evidence" value="ECO:0007669"/>
    <property type="project" value="UniProtKB-SubCell"/>
</dbReference>